<feature type="transmembrane region" description="Helical" evidence="9">
    <location>
        <begin position="368"/>
        <end position="391"/>
    </location>
</feature>
<evidence type="ECO:0000256" key="9">
    <source>
        <dbReference type="HAMAP-Rule" id="MF_01129"/>
    </source>
</evidence>
<dbReference type="EMBL" id="CP036425">
    <property type="protein sequence ID" value="QDU32542.1"/>
    <property type="molecule type" value="Genomic_DNA"/>
</dbReference>
<dbReference type="PIRSF" id="PIRSF001265">
    <property type="entry name" value="H+-PPase"/>
    <property type="match status" value="1"/>
</dbReference>
<feature type="transmembrane region" description="Helical" evidence="9">
    <location>
        <begin position="111"/>
        <end position="131"/>
    </location>
</feature>
<keyword evidence="11" id="KW-0378">Hydrolase</keyword>
<keyword evidence="9" id="KW-0915">Sodium</keyword>
<dbReference type="GO" id="GO:0005886">
    <property type="term" value="C:plasma membrane"/>
    <property type="evidence" value="ECO:0007669"/>
    <property type="project" value="UniProtKB-SubCell"/>
</dbReference>
<feature type="transmembrane region" description="Helical" evidence="9">
    <location>
        <begin position="34"/>
        <end position="53"/>
    </location>
</feature>
<keyword evidence="4 9" id="KW-0460">Magnesium</keyword>
<keyword evidence="7 9" id="KW-0406">Ion transport</keyword>
<evidence type="ECO:0000256" key="1">
    <source>
        <dbReference type="ARBA" id="ARBA00004127"/>
    </source>
</evidence>
<evidence type="ECO:0000256" key="10">
    <source>
        <dbReference type="SAM" id="SignalP"/>
    </source>
</evidence>
<protein>
    <recommendedName>
        <fullName evidence="9">Putative K(+)-stimulated pyrophosphate-energized sodium pump</fullName>
        <ecNumber evidence="9">7.2.3.1</ecNumber>
    </recommendedName>
    <alternativeName>
        <fullName evidence="9">Membrane-bound sodium-translocating pyrophosphatase</fullName>
    </alternativeName>
    <alternativeName>
        <fullName evidence="9">Pyrophosphate-energized inorganic pyrophosphatase</fullName>
        <shortName evidence="9">Na(+)-PPase</shortName>
    </alternativeName>
</protein>
<dbReference type="GO" id="GO:0012505">
    <property type="term" value="C:endomembrane system"/>
    <property type="evidence" value="ECO:0007669"/>
    <property type="project" value="UniProtKB-SubCell"/>
</dbReference>
<keyword evidence="9" id="KW-0739">Sodium transport</keyword>
<comment type="catalytic activity">
    <reaction evidence="9">
        <text>Na(+)(in) + diphosphate + H2O = Na(+)(out) + 2 phosphate + H(+)</text>
        <dbReference type="Rhea" id="RHEA:57884"/>
        <dbReference type="ChEBI" id="CHEBI:15377"/>
        <dbReference type="ChEBI" id="CHEBI:15378"/>
        <dbReference type="ChEBI" id="CHEBI:29101"/>
        <dbReference type="ChEBI" id="CHEBI:33019"/>
        <dbReference type="ChEBI" id="CHEBI:43474"/>
        <dbReference type="EC" id="7.2.3.1"/>
    </reaction>
</comment>
<evidence type="ECO:0000256" key="3">
    <source>
        <dbReference type="ARBA" id="ARBA00022692"/>
    </source>
</evidence>
<keyword evidence="3 9" id="KW-0812">Transmembrane</keyword>
<comment type="activity regulation">
    <text evidence="9">Requires K(+) for maximal activity.</text>
</comment>
<evidence type="ECO:0000256" key="4">
    <source>
        <dbReference type="ARBA" id="ARBA00022842"/>
    </source>
</evidence>
<evidence type="ECO:0000256" key="8">
    <source>
        <dbReference type="ARBA" id="ARBA00023136"/>
    </source>
</evidence>
<keyword evidence="8 9" id="KW-0472">Membrane</keyword>
<evidence type="ECO:0000256" key="2">
    <source>
        <dbReference type="ARBA" id="ARBA00022448"/>
    </source>
</evidence>
<keyword evidence="9" id="KW-0630">Potassium</keyword>
<reference evidence="11 12" key="1">
    <citation type="submission" date="2019-02" db="EMBL/GenBank/DDBJ databases">
        <title>Deep-cultivation of Planctomycetes and their phenomic and genomic characterization uncovers novel biology.</title>
        <authorList>
            <person name="Wiegand S."/>
            <person name="Jogler M."/>
            <person name="Boedeker C."/>
            <person name="Pinto D."/>
            <person name="Vollmers J."/>
            <person name="Rivas-Marin E."/>
            <person name="Kohn T."/>
            <person name="Peeters S.H."/>
            <person name="Heuer A."/>
            <person name="Rast P."/>
            <person name="Oberbeckmann S."/>
            <person name="Bunk B."/>
            <person name="Jeske O."/>
            <person name="Meyerdierks A."/>
            <person name="Storesund J.E."/>
            <person name="Kallscheuer N."/>
            <person name="Luecker S."/>
            <person name="Lage O.M."/>
            <person name="Pohl T."/>
            <person name="Merkel B.J."/>
            <person name="Hornburger P."/>
            <person name="Mueller R.-W."/>
            <person name="Bruemmer F."/>
            <person name="Labrenz M."/>
            <person name="Spormann A.M."/>
            <person name="Op den Camp H."/>
            <person name="Overmann J."/>
            <person name="Amann R."/>
            <person name="Jetten M.S.M."/>
            <person name="Mascher T."/>
            <person name="Medema M.H."/>
            <person name="Devos D.P."/>
            <person name="Kaster A.-K."/>
            <person name="Ovreas L."/>
            <person name="Rohde M."/>
            <person name="Galperin M.Y."/>
            <person name="Jogler C."/>
        </authorList>
    </citation>
    <scope>NUCLEOTIDE SEQUENCE [LARGE SCALE GENOMIC DNA]</scope>
    <source>
        <strain evidence="11 12">KS4</strain>
    </source>
</reference>
<feature type="transmembrane region" description="Helical" evidence="9">
    <location>
        <begin position="339"/>
        <end position="356"/>
    </location>
</feature>
<feature type="site" description="Determinant of potassium dependence" evidence="9">
    <location>
        <position position="516"/>
    </location>
</feature>
<evidence type="ECO:0000313" key="12">
    <source>
        <dbReference type="Proteomes" id="UP000317369"/>
    </source>
</evidence>
<comment type="function">
    <text evidence="9">Sodium pump that utilizes the energy of pyrophosphate hydrolysis as the driving force for Na(+) movement across the membrane.</text>
</comment>
<feature type="transmembrane region" description="Helical" evidence="9">
    <location>
        <begin position="272"/>
        <end position="290"/>
    </location>
</feature>
<dbReference type="NCBIfam" id="TIGR01104">
    <property type="entry name" value="V_PPase"/>
    <property type="match status" value="1"/>
</dbReference>
<feature type="transmembrane region" description="Helical" evidence="9">
    <location>
        <begin position="734"/>
        <end position="754"/>
    </location>
</feature>
<comment type="subunit">
    <text evidence="9">Homodimer.</text>
</comment>
<keyword evidence="9" id="KW-1003">Cell membrane</keyword>
<evidence type="ECO:0000256" key="6">
    <source>
        <dbReference type="ARBA" id="ARBA00022989"/>
    </source>
</evidence>
<evidence type="ECO:0000256" key="5">
    <source>
        <dbReference type="ARBA" id="ARBA00022967"/>
    </source>
</evidence>
<feature type="signal peptide" evidence="10">
    <location>
        <begin position="1"/>
        <end position="24"/>
    </location>
</feature>
<feature type="transmembrane region" description="Helical" evidence="9">
    <location>
        <begin position="454"/>
        <end position="477"/>
    </location>
</feature>
<evidence type="ECO:0000256" key="7">
    <source>
        <dbReference type="ARBA" id="ARBA00023065"/>
    </source>
</evidence>
<gene>
    <name evidence="11" type="primary">hppA1</name>
    <name evidence="9" type="synonym">hppA</name>
    <name evidence="11" type="ORF">KS4_05740</name>
</gene>
<comment type="cofactor">
    <cofactor evidence="9">
        <name>Mg(2+)</name>
        <dbReference type="ChEBI" id="CHEBI:18420"/>
    </cofactor>
</comment>
<comment type="subcellular location">
    <subcellularLocation>
        <location evidence="9">Cell membrane</location>
        <topology evidence="9">Multi-pass membrane protein</topology>
    </subcellularLocation>
    <subcellularLocation>
        <location evidence="1">Endomembrane system</location>
        <topology evidence="1">Multi-pass membrane protein</topology>
    </subcellularLocation>
</comment>
<feature type="transmembrane region" description="Helical" evidence="9">
    <location>
        <begin position="649"/>
        <end position="672"/>
    </location>
</feature>
<feature type="transmembrane region" description="Helical" evidence="9">
    <location>
        <begin position="825"/>
        <end position="845"/>
    </location>
</feature>
<keyword evidence="12" id="KW-1185">Reference proteome</keyword>
<dbReference type="Proteomes" id="UP000317369">
    <property type="component" value="Chromosome"/>
</dbReference>
<proteinExistence type="inferred from homology"/>
<keyword evidence="10" id="KW-0732">Signal</keyword>
<dbReference type="AlphaFoldDB" id="A0A517YQP0"/>
<comment type="caution">
    <text evidence="9">Lacks conserved residue(s) required for the propagation of feature annotation.</text>
</comment>
<keyword evidence="5 9" id="KW-1278">Translocase</keyword>
<evidence type="ECO:0000313" key="11">
    <source>
        <dbReference type="EMBL" id="QDU32542.1"/>
    </source>
</evidence>
<dbReference type="EC" id="7.2.3.1" evidence="9"/>
<dbReference type="GO" id="GO:0030955">
    <property type="term" value="F:potassium ion binding"/>
    <property type="evidence" value="ECO:0007669"/>
    <property type="project" value="UniProtKB-UniRule"/>
</dbReference>
<feature type="transmembrane region" description="Helical" evidence="9">
    <location>
        <begin position="428"/>
        <end position="447"/>
    </location>
</feature>
<feature type="transmembrane region" description="Helical" evidence="9">
    <location>
        <begin position="155"/>
        <end position="181"/>
    </location>
</feature>
<feature type="transmembrane region" description="Helical" evidence="9">
    <location>
        <begin position="87"/>
        <end position="105"/>
    </location>
</feature>
<comment type="similarity">
    <text evidence="9">Belongs to the H(+)-translocating pyrophosphatase (TC 3.A.10) family. K(+)-stimulated subfamily.</text>
</comment>
<dbReference type="HAMAP" id="MF_01129">
    <property type="entry name" value="PPase_energized_pump"/>
    <property type="match status" value="1"/>
</dbReference>
<accession>A0A517YQP0</accession>
<feature type="transmembrane region" description="Helical" evidence="9">
    <location>
        <begin position="760"/>
        <end position="778"/>
    </location>
</feature>
<dbReference type="PANTHER" id="PTHR31998">
    <property type="entry name" value="K(+)-INSENSITIVE PYROPHOSPHATE-ENERGIZED PROTON PUMP"/>
    <property type="match status" value="1"/>
</dbReference>
<dbReference type="GO" id="GO:0004427">
    <property type="term" value="F:inorganic diphosphate phosphatase activity"/>
    <property type="evidence" value="ECO:0007669"/>
    <property type="project" value="UniProtKB-UniRule"/>
</dbReference>
<keyword evidence="2 9" id="KW-0813">Transport</keyword>
<feature type="chain" id="PRO_5022030987" description="Putative K(+)-stimulated pyrophosphate-energized sodium pump" evidence="10">
    <location>
        <begin position="25"/>
        <end position="855"/>
    </location>
</feature>
<dbReference type="GO" id="GO:0006814">
    <property type="term" value="P:sodium ion transport"/>
    <property type="evidence" value="ECO:0007669"/>
    <property type="project" value="UniProtKB-UniRule"/>
</dbReference>
<sequence precursor="true">MRVKLPQLMLGAAITAALSGQAMAQDGSAALPMPYYLAPAGAVLALIMAFFFYKGFMAQDEGDENMVRIAQAVRDGAYAYLKRQAKVVYAVVAVLVVILVVMGLAGLQSELTWAGVAIASLFSGLCGYLGMKTATNASARTACAAKNSLNDGLKVAFRAGAVMGMCVTGFALLDISIWFVVLTKIFGMATETLTEITTITLSFAMGASLQALFARVGGGIYTKAADVGADLVGKVEAGIPEDDARNPATIADNVGDNVGDVAGMGADLYESYYGSILAAMALAAAAAYSLGLESTDAIKLVIAPAALAGLGIITSIFSIFMVKAKDNASFNQLLKSLHFGVWVSSGLIILGSFFLLKTLIGGEAFSAVGISSLGIFGSIVSGLVAGLVIAWGTEYYTSYEHAPTKRICEQSETGAATVIIAGIAEGMISTWIPLITVVVAIMCAFTFAGGSEHFLMGVFGIGIAAVGMLSTLGITLATDAYGPIADNAGGNAEMTHQPPHVRERTDMLDSLGNTTAATGKGFAIGSAALTAMALLAAYVTTVQTNLDNQIVEGNLTVQEEIAYAGSGGTFTIKNGEDVFGGILVSGNNKQIVNAIESGEAVAYDVNAEVVKGHVAGKSFEIVKVKEASLPELLNFYNVTLMNPRVLCGLFIGVMMVMVFCAMTMNAVGRAAYAMMRECRRQFVIMKSQFKKDGMSDEDIADPMKWPFEVKADGHDYPDYASCVNISTGSALKEMVIPSVMAVLLPIAVGLILGVPGTMGLLAGTLVCGFGMAIFMANAGGAWDNAKKYIETGAHGGKGSDNHKATVVGDTVGDPFKDTSGPSLNILIKLVSIVSVVFAGLVVKFSPLVAEWLHLG</sequence>
<dbReference type="GO" id="GO:0009678">
    <property type="term" value="F:diphosphate hydrolysis-driven proton transmembrane transporter activity"/>
    <property type="evidence" value="ECO:0007669"/>
    <property type="project" value="UniProtKB-UniRule"/>
</dbReference>
<dbReference type="Pfam" id="PF03030">
    <property type="entry name" value="H_PPase"/>
    <property type="match status" value="1"/>
</dbReference>
<dbReference type="InterPro" id="IPR004131">
    <property type="entry name" value="PPase-energised_H-pump"/>
</dbReference>
<dbReference type="KEGG" id="pcor:KS4_05740"/>
<dbReference type="GO" id="GO:0000287">
    <property type="term" value="F:magnesium ion binding"/>
    <property type="evidence" value="ECO:0007669"/>
    <property type="project" value="UniProtKB-UniRule"/>
</dbReference>
<feature type="transmembrane region" description="Helical" evidence="9">
    <location>
        <begin position="297"/>
        <end position="319"/>
    </location>
</feature>
<organism evidence="11 12">
    <name type="scientific">Poriferisphaera corsica</name>
    <dbReference type="NCBI Taxonomy" id="2528020"/>
    <lineage>
        <taxon>Bacteria</taxon>
        <taxon>Pseudomonadati</taxon>
        <taxon>Planctomycetota</taxon>
        <taxon>Phycisphaerae</taxon>
        <taxon>Phycisphaerales</taxon>
        <taxon>Phycisphaeraceae</taxon>
        <taxon>Poriferisphaera</taxon>
    </lineage>
</organism>
<keyword evidence="6 9" id="KW-1133">Transmembrane helix</keyword>
<name>A0A517YQP0_9BACT</name>
<dbReference type="NCBIfam" id="NF001960">
    <property type="entry name" value="PRK00733.3-5"/>
    <property type="match status" value="1"/>
</dbReference>